<dbReference type="InterPro" id="IPR010995">
    <property type="entry name" value="DNA_repair_Rad51/TF_NusA_a-hlx"/>
</dbReference>
<dbReference type="AlphaFoldDB" id="A0A6C0C8B1"/>
<dbReference type="InterPro" id="IPR012340">
    <property type="entry name" value="NA-bd_OB-fold"/>
</dbReference>
<dbReference type="SUPFAM" id="SSF56091">
    <property type="entry name" value="DNA ligase/mRNA capping enzyme, catalytic domain"/>
    <property type="match status" value="1"/>
</dbReference>
<dbReference type="Gene3D" id="1.10.150.20">
    <property type="entry name" value="5' to 3' exonuclease, C-terminal subdomain"/>
    <property type="match status" value="1"/>
</dbReference>
<dbReference type="SUPFAM" id="SSF50249">
    <property type="entry name" value="Nucleic acid-binding proteins"/>
    <property type="match status" value="1"/>
</dbReference>
<dbReference type="GO" id="GO:0003911">
    <property type="term" value="F:DNA ligase (NAD+) activity"/>
    <property type="evidence" value="ECO:0007669"/>
    <property type="project" value="InterPro"/>
</dbReference>
<dbReference type="InterPro" id="IPR036420">
    <property type="entry name" value="BRCT_dom_sf"/>
</dbReference>
<organism evidence="7">
    <name type="scientific">viral metagenome</name>
    <dbReference type="NCBI Taxonomy" id="1070528"/>
    <lineage>
        <taxon>unclassified sequences</taxon>
        <taxon>metagenomes</taxon>
        <taxon>organismal metagenomes</taxon>
    </lineage>
</organism>
<evidence type="ECO:0000256" key="2">
    <source>
        <dbReference type="ARBA" id="ARBA00022598"/>
    </source>
</evidence>
<dbReference type="GO" id="GO:0000166">
    <property type="term" value="F:nucleotide binding"/>
    <property type="evidence" value="ECO:0007669"/>
    <property type="project" value="InterPro"/>
</dbReference>
<evidence type="ECO:0000256" key="4">
    <source>
        <dbReference type="ARBA" id="ARBA00023027"/>
    </source>
</evidence>
<proteinExistence type="predicted"/>
<dbReference type="Gene3D" id="1.10.287.610">
    <property type="entry name" value="Helix hairpin bin"/>
    <property type="match status" value="1"/>
</dbReference>
<dbReference type="Gene3D" id="3.40.50.10190">
    <property type="entry name" value="BRCT domain"/>
    <property type="match status" value="1"/>
</dbReference>
<dbReference type="GO" id="GO:0006281">
    <property type="term" value="P:DNA repair"/>
    <property type="evidence" value="ECO:0007669"/>
    <property type="project" value="InterPro"/>
</dbReference>
<dbReference type="EMBL" id="MN739359">
    <property type="protein sequence ID" value="QHT00818.1"/>
    <property type="molecule type" value="Genomic_DNA"/>
</dbReference>
<dbReference type="EC" id="6.5.1.2" evidence="1"/>
<dbReference type="Pfam" id="PF01653">
    <property type="entry name" value="DNA_ligase_aden"/>
    <property type="match status" value="1"/>
</dbReference>
<dbReference type="SMART" id="SM00532">
    <property type="entry name" value="LIGANc"/>
    <property type="match status" value="1"/>
</dbReference>
<evidence type="ECO:0000256" key="3">
    <source>
        <dbReference type="ARBA" id="ARBA00022705"/>
    </source>
</evidence>
<evidence type="ECO:0000259" key="6">
    <source>
        <dbReference type="PROSITE" id="PS50954"/>
    </source>
</evidence>
<name>A0A6C0C8B1_9ZZZZ</name>
<dbReference type="Gene3D" id="2.40.50.140">
    <property type="entry name" value="Nucleic acid-binding proteins"/>
    <property type="match status" value="1"/>
</dbReference>
<dbReference type="InterPro" id="IPR013839">
    <property type="entry name" value="DNAligase_adenylation"/>
</dbReference>
<feature type="domain" description="LEM" evidence="6">
    <location>
        <begin position="213"/>
        <end position="257"/>
    </location>
</feature>
<dbReference type="InterPro" id="IPR003887">
    <property type="entry name" value="LEM_dom"/>
</dbReference>
<evidence type="ECO:0000256" key="1">
    <source>
        <dbReference type="ARBA" id="ARBA00012722"/>
    </source>
</evidence>
<dbReference type="Gene3D" id="3.30.470.30">
    <property type="entry name" value="DNA ligase/mRNA capping enzyme"/>
    <property type="match status" value="1"/>
</dbReference>
<evidence type="ECO:0000313" key="7">
    <source>
        <dbReference type="EMBL" id="QHT00818.1"/>
    </source>
</evidence>
<reference evidence="7" key="1">
    <citation type="journal article" date="2020" name="Nature">
        <title>Giant virus diversity and host interactions through global metagenomics.</title>
        <authorList>
            <person name="Schulz F."/>
            <person name="Roux S."/>
            <person name="Paez-Espino D."/>
            <person name="Jungbluth S."/>
            <person name="Walsh D.A."/>
            <person name="Denef V.J."/>
            <person name="McMahon K.D."/>
            <person name="Konstantinidis K.T."/>
            <person name="Eloe-Fadrosh E.A."/>
            <person name="Kyrpides N.C."/>
            <person name="Woyke T."/>
        </authorList>
    </citation>
    <scope>NUCLEOTIDE SEQUENCE</scope>
    <source>
        <strain evidence="7">GVMAG-M-3300020192-26</strain>
    </source>
</reference>
<dbReference type="PROSITE" id="PS50954">
    <property type="entry name" value="LEM"/>
    <property type="match status" value="1"/>
</dbReference>
<protein>
    <recommendedName>
        <fullName evidence="1">DNA ligase (NAD(+))</fullName>
        <ecNumber evidence="1">6.5.1.2</ecNumber>
    </recommendedName>
</protein>
<dbReference type="Pfam" id="PF14520">
    <property type="entry name" value="HHH_5"/>
    <property type="match status" value="1"/>
</dbReference>
<dbReference type="GO" id="GO:0006260">
    <property type="term" value="P:DNA replication"/>
    <property type="evidence" value="ECO:0007669"/>
    <property type="project" value="InterPro"/>
</dbReference>
<evidence type="ECO:0000256" key="5">
    <source>
        <dbReference type="ARBA" id="ARBA00034005"/>
    </source>
</evidence>
<comment type="catalytic activity">
    <reaction evidence="5">
        <text>NAD(+) + (deoxyribonucleotide)n-3'-hydroxyl + 5'-phospho-(deoxyribonucleotide)m = (deoxyribonucleotide)n+m + AMP + beta-nicotinamide D-nucleotide.</text>
        <dbReference type="EC" id="6.5.1.2"/>
    </reaction>
</comment>
<dbReference type="Pfam" id="PF00533">
    <property type="entry name" value="BRCT"/>
    <property type="match status" value="1"/>
</dbReference>
<dbReference type="InterPro" id="IPR001679">
    <property type="entry name" value="DNA_ligase"/>
</dbReference>
<dbReference type="SUPFAM" id="SSF47794">
    <property type="entry name" value="Rad51 N-terminal domain-like"/>
    <property type="match status" value="1"/>
</dbReference>
<keyword evidence="3" id="KW-0235">DNA replication</keyword>
<accession>A0A6C0C8B1</accession>
<keyword evidence="2" id="KW-0436">Ligase</keyword>
<sequence length="636" mass="71352">MDIIKKINKSQSAIYMVLPSLTVKQLEEVIKLSADSYYNTSKSLVSDEVYDLLVDKLASLSPKSSALTKVGAAIKGKKVKLPYWMGSMNKIKTEKALDTWISSNPGPCLISDKMDGISCLMVTQSGKTQLYTRGDGETGQNISHLLDLINVEIPDTDDKLVLRGELIMTIKNFKKYAHEMSNARNMVAGIVNSKEGSVNKKHARDVDFIAYEIIKPEDMSPSDQMQSLLEYGFMVAPYTTHKKKLDLKKLSEILKKQKDASLYEIDGIIIAVDEPYTRNTSGNPSYAIAYKGTTETASTKVIEVIWKPAKDGHIIPRIHFEQIRLSQANLEYTTGFNARFIDDNLIGPDAIINMTRSGDTIPYIMGVIKPAKKSALPKDLEYEWDETGVNIILTNADQDITVIITRMTKFVTDIGVENMSEKTVARIVEAGFDTIPKIITLTKKDLLELDGFQDKLAEKLINNLQNSLKNLDILKLMVASNCFGRGFGERKIKKILNVYPDIIQKYEPINENKWISLIVNINGFDDTTATSFINSLPEFQALYKKVTKLITIKPYKNVTNIAGKFKDQIIIFSFFREPKWKEYIEAQGGRMGSKASKTTTLFVYADDKAQEAKVIAAKQLGVKTMTRSEFAKVINI</sequence>
<dbReference type="PIRSF" id="PIRSF001604">
    <property type="entry name" value="LigA"/>
    <property type="match status" value="1"/>
</dbReference>
<keyword evidence="4" id="KW-0520">NAD</keyword>
<dbReference type="InterPro" id="IPR001357">
    <property type="entry name" value="BRCT_dom"/>
</dbReference>
<dbReference type="InterPro" id="IPR013840">
    <property type="entry name" value="DNAligase_N"/>
</dbReference>